<keyword evidence="2" id="KW-1185">Reference proteome</keyword>
<dbReference type="Proteomes" id="UP001056429">
    <property type="component" value="Unassembled WGS sequence"/>
</dbReference>
<evidence type="ECO:0000313" key="1">
    <source>
        <dbReference type="EMBL" id="MCM1988926.1"/>
    </source>
</evidence>
<protein>
    <submittedName>
        <fullName evidence="1">Uncharacterized protein</fullName>
    </submittedName>
</protein>
<proteinExistence type="predicted"/>
<comment type="caution">
    <text evidence="1">The sequence shown here is derived from an EMBL/GenBank/DDBJ whole genome shotgun (WGS) entry which is preliminary data.</text>
</comment>
<dbReference type="AlphaFoldDB" id="A0A9J6NY62"/>
<sequence length="52" mass="6262">MKIQALSYEDKVNKEVYEGLRDLEILVLSNADRETLLDQIKRMKMRYDEIPF</sequence>
<reference evidence="1" key="2">
    <citation type="submission" date="2021-04" db="EMBL/GenBank/DDBJ databases">
        <authorList>
            <person name="Dong X."/>
        </authorList>
    </citation>
    <scope>NUCLEOTIDE SEQUENCE</scope>
    <source>
        <strain evidence="1">ZWT</strain>
    </source>
</reference>
<dbReference type="RefSeq" id="WP_250857791.1">
    <property type="nucleotide sequence ID" value="NZ_JAGSOJ010000001.1"/>
</dbReference>
<dbReference type="EMBL" id="JAGSOJ010000001">
    <property type="protein sequence ID" value="MCM1988926.1"/>
    <property type="molecule type" value="Genomic_DNA"/>
</dbReference>
<gene>
    <name evidence="1" type="ORF">KDK92_04170</name>
</gene>
<evidence type="ECO:0000313" key="2">
    <source>
        <dbReference type="Proteomes" id="UP001056429"/>
    </source>
</evidence>
<organism evidence="1 2">
    <name type="scientific">Oceanirhabdus seepicola</name>
    <dbReference type="NCBI Taxonomy" id="2828781"/>
    <lineage>
        <taxon>Bacteria</taxon>
        <taxon>Bacillati</taxon>
        <taxon>Bacillota</taxon>
        <taxon>Clostridia</taxon>
        <taxon>Eubacteriales</taxon>
        <taxon>Clostridiaceae</taxon>
        <taxon>Oceanirhabdus</taxon>
    </lineage>
</organism>
<accession>A0A9J6NY62</accession>
<reference evidence="1" key="1">
    <citation type="journal article" date="2021" name="mSystems">
        <title>Bacteria and Archaea Synergistically Convert Glycine Betaine to Biogenic Methane in the Formosa Cold Seep of the South China Sea.</title>
        <authorList>
            <person name="Li L."/>
            <person name="Zhang W."/>
            <person name="Zhang S."/>
            <person name="Song L."/>
            <person name="Sun Q."/>
            <person name="Zhang H."/>
            <person name="Xiang H."/>
            <person name="Dong X."/>
        </authorList>
    </citation>
    <scope>NUCLEOTIDE SEQUENCE</scope>
    <source>
        <strain evidence="1">ZWT</strain>
    </source>
</reference>
<name>A0A9J6NY62_9CLOT</name>